<evidence type="ECO:0000313" key="6">
    <source>
        <dbReference type="Proteomes" id="UP000027730"/>
    </source>
</evidence>
<keyword evidence="6" id="KW-1185">Reference proteome</keyword>
<dbReference type="Gene3D" id="3.90.79.10">
    <property type="entry name" value="Nucleoside Triphosphate Pyrophosphohydrolase"/>
    <property type="match status" value="1"/>
</dbReference>
<keyword evidence="3" id="KW-0040">ANK repeat</keyword>
<dbReference type="RefSeq" id="XP_013425916.1">
    <property type="nucleotide sequence ID" value="XM_013570462.1"/>
</dbReference>
<keyword evidence="1" id="KW-0677">Repeat</keyword>
<dbReference type="SMART" id="SM00248">
    <property type="entry name" value="ANK"/>
    <property type="match status" value="4"/>
</dbReference>
<organism evidence="5 6">
    <name type="scientific">Aureobasidium namibiae CBS 147.97</name>
    <dbReference type="NCBI Taxonomy" id="1043004"/>
    <lineage>
        <taxon>Eukaryota</taxon>
        <taxon>Fungi</taxon>
        <taxon>Dikarya</taxon>
        <taxon>Ascomycota</taxon>
        <taxon>Pezizomycotina</taxon>
        <taxon>Dothideomycetes</taxon>
        <taxon>Dothideomycetidae</taxon>
        <taxon>Dothideales</taxon>
        <taxon>Saccotheciaceae</taxon>
        <taxon>Aureobasidium</taxon>
    </lineage>
</organism>
<dbReference type="InterPro" id="IPR015797">
    <property type="entry name" value="NUDIX_hydrolase-like_dom_sf"/>
</dbReference>
<dbReference type="Gene3D" id="1.25.40.20">
    <property type="entry name" value="Ankyrin repeat-containing domain"/>
    <property type="match status" value="1"/>
</dbReference>
<dbReference type="PROSITE" id="PS00893">
    <property type="entry name" value="NUDIX_BOX"/>
    <property type="match status" value="1"/>
</dbReference>
<dbReference type="InterPro" id="IPR002110">
    <property type="entry name" value="Ankyrin_rpt"/>
</dbReference>
<dbReference type="EMBL" id="KL584713">
    <property type="protein sequence ID" value="KEQ71580.1"/>
    <property type="molecule type" value="Genomic_DNA"/>
</dbReference>
<evidence type="ECO:0000256" key="1">
    <source>
        <dbReference type="ARBA" id="ARBA00022737"/>
    </source>
</evidence>
<dbReference type="CDD" id="cd02883">
    <property type="entry name" value="NUDIX_Hydrolase"/>
    <property type="match status" value="1"/>
</dbReference>
<dbReference type="STRING" id="1043004.A0A074WES3"/>
<reference evidence="5 6" key="1">
    <citation type="journal article" date="2014" name="BMC Genomics">
        <title>Genome sequencing of four Aureobasidium pullulans varieties: biotechnological potential, stress tolerance, and description of new species.</title>
        <authorList>
            <person name="Gostin Ar C."/>
            <person name="Ohm R.A."/>
            <person name="Kogej T."/>
            <person name="Sonjak S."/>
            <person name="Turk M."/>
            <person name="Zajc J."/>
            <person name="Zalar P."/>
            <person name="Grube M."/>
            <person name="Sun H."/>
            <person name="Han J."/>
            <person name="Sharma A."/>
            <person name="Chiniquy J."/>
            <person name="Ngan C.Y."/>
            <person name="Lipzen A."/>
            <person name="Barry K."/>
            <person name="Grigoriev I.V."/>
            <person name="Gunde-Cimerman N."/>
        </authorList>
    </citation>
    <scope>NUCLEOTIDE SEQUENCE [LARGE SCALE GENOMIC DNA]</scope>
    <source>
        <strain evidence="5 6">CBS 147.97</strain>
    </source>
</reference>
<dbReference type="OrthoDB" id="1722345at2759"/>
<dbReference type="GeneID" id="25413803"/>
<proteinExistence type="predicted"/>
<dbReference type="InterPro" id="IPR000086">
    <property type="entry name" value="NUDIX_hydrolase_dom"/>
</dbReference>
<protein>
    <submittedName>
        <fullName evidence="5">Ankyrin</fullName>
    </submittedName>
</protein>
<name>A0A074WES3_9PEZI</name>
<evidence type="ECO:0000259" key="4">
    <source>
        <dbReference type="PROSITE" id="PS51462"/>
    </source>
</evidence>
<accession>A0A074WES3</accession>
<dbReference type="PANTHER" id="PTHR24198:SF165">
    <property type="entry name" value="ANKYRIN REPEAT-CONTAINING PROTEIN-RELATED"/>
    <property type="match status" value="1"/>
</dbReference>
<sequence>MQKQSLTDQLHHLNTSTFIAKTSVSFAEDFREGKEQVLLQNLHYFICLTIKALQSMPPSRRVRASAPIDKYFPSDSLVIGAGVTIFHLATSRIVICKDTRSGVYFLPKGRKDASEEMTTTAIREGYEESGYRCRLLPLPLPHLQPSPATLHSRNGEEGGMDQSKWVIEPLATRMMPVAREYQYLLFWYAAETLAEEDEEALNDVSEQGFVKPEAFPENLTLKQREALDSREEGIYEPKRHEGTGVDEDEAFYVVEVTILRYGALTACVFLASVKTNTYQKSYLTILQRHVSPSSMTPELGDPLLDMAPAEDIAQMRALLSARQESPSEETIQNALTIATKSSHLDIIKLLLNYYPSIHLSEETVRAAVNTGSIPILETILTHNPSIMNMQFDHRGTPLIIACMGRQSISYLNFLLEAGADPNQDPDAAAFPLALVAALYSDPEVIDLLLDHGAKIEHSGAIAAAARRGNERMLQRLFGLWSGHLGVVRILLDYGADSTVRDADGATVFDVIRQMRNDGKDVAQISEILGEDPSCGI</sequence>
<dbReference type="SUPFAM" id="SSF55811">
    <property type="entry name" value="Nudix"/>
    <property type="match status" value="1"/>
</dbReference>
<evidence type="ECO:0000256" key="3">
    <source>
        <dbReference type="ARBA" id="ARBA00023043"/>
    </source>
</evidence>
<dbReference type="HOGENOM" id="CLU_508028_0_0_1"/>
<dbReference type="Pfam" id="PF00023">
    <property type="entry name" value="Ank"/>
    <property type="match status" value="1"/>
</dbReference>
<dbReference type="AlphaFoldDB" id="A0A074WES3"/>
<evidence type="ECO:0000256" key="2">
    <source>
        <dbReference type="ARBA" id="ARBA00022801"/>
    </source>
</evidence>
<feature type="domain" description="Nudix hydrolase" evidence="4">
    <location>
        <begin position="76"/>
        <end position="240"/>
    </location>
</feature>
<evidence type="ECO:0000313" key="5">
    <source>
        <dbReference type="EMBL" id="KEQ71580.1"/>
    </source>
</evidence>
<gene>
    <name evidence="5" type="ORF">M436DRAFT_65075</name>
</gene>
<dbReference type="InterPro" id="IPR020084">
    <property type="entry name" value="NUDIX_hydrolase_CS"/>
</dbReference>
<dbReference type="Proteomes" id="UP000027730">
    <property type="component" value="Unassembled WGS sequence"/>
</dbReference>
<keyword evidence="2" id="KW-0378">Hydrolase</keyword>
<dbReference type="GO" id="GO:0016787">
    <property type="term" value="F:hydrolase activity"/>
    <property type="evidence" value="ECO:0007669"/>
    <property type="project" value="UniProtKB-KW"/>
</dbReference>
<dbReference type="InterPro" id="IPR036770">
    <property type="entry name" value="Ankyrin_rpt-contain_sf"/>
</dbReference>
<dbReference type="PANTHER" id="PTHR24198">
    <property type="entry name" value="ANKYRIN REPEAT AND PROTEIN KINASE DOMAIN-CONTAINING PROTEIN"/>
    <property type="match status" value="1"/>
</dbReference>
<dbReference type="PROSITE" id="PS51462">
    <property type="entry name" value="NUDIX"/>
    <property type="match status" value="1"/>
</dbReference>
<dbReference type="SUPFAM" id="SSF48403">
    <property type="entry name" value="Ankyrin repeat"/>
    <property type="match status" value="1"/>
</dbReference>